<evidence type="ECO:0000313" key="2">
    <source>
        <dbReference type="EMBL" id="CAB4137382.1"/>
    </source>
</evidence>
<accession>A0A6J5LUA9</accession>
<dbReference type="EMBL" id="LR796340">
    <property type="protein sequence ID" value="CAB4137382.1"/>
    <property type="molecule type" value="Genomic_DNA"/>
</dbReference>
<gene>
    <name evidence="2" type="ORF">UFOVP326_25</name>
</gene>
<protein>
    <submittedName>
        <fullName evidence="2">Uncharacterized protein</fullName>
    </submittedName>
</protein>
<organism evidence="2">
    <name type="scientific">uncultured Caudovirales phage</name>
    <dbReference type="NCBI Taxonomy" id="2100421"/>
    <lineage>
        <taxon>Viruses</taxon>
        <taxon>Duplodnaviria</taxon>
        <taxon>Heunggongvirae</taxon>
        <taxon>Uroviricota</taxon>
        <taxon>Caudoviricetes</taxon>
        <taxon>Peduoviridae</taxon>
        <taxon>Maltschvirus</taxon>
        <taxon>Maltschvirus maltsch</taxon>
    </lineage>
</organism>
<feature type="region of interest" description="Disordered" evidence="1">
    <location>
        <begin position="28"/>
        <end position="87"/>
    </location>
</feature>
<sequence>MTVRPDPNGSTALSTPGGEFAALLGELDMMKAQAMPPGKGGDDDAERVQAAAADADNDGQDDEDKDGEGEGEGEGEGAPFGKSFQVTMPDGTIQEAYDGTAMMKALHDEVQRLGGDLSGQVDAFTKALGTMTDIIKGQAATIAAQGTMLKSLRADVAKFGGQGAGRKAVVNVHDKPAATGAAPASDDASPDMVKSWALDAQLAGKITGFDVARIAVRVDNGEKLDPATLAAIRPAA</sequence>
<name>A0A6J5LUA9_9CAUD</name>
<reference evidence="2" key="1">
    <citation type="submission" date="2020-04" db="EMBL/GenBank/DDBJ databases">
        <authorList>
            <person name="Chiriac C."/>
            <person name="Salcher M."/>
            <person name="Ghai R."/>
            <person name="Kavagutti S V."/>
        </authorList>
    </citation>
    <scope>NUCLEOTIDE SEQUENCE</scope>
</reference>
<evidence type="ECO:0000256" key="1">
    <source>
        <dbReference type="SAM" id="MobiDB-lite"/>
    </source>
</evidence>
<feature type="compositionally biased region" description="Acidic residues" evidence="1">
    <location>
        <begin position="55"/>
        <end position="75"/>
    </location>
</feature>
<proteinExistence type="predicted"/>